<keyword evidence="2" id="KW-0812">Transmembrane</keyword>
<protein>
    <recommendedName>
        <fullName evidence="5">Cupin-like domain-containing protein</fullName>
    </recommendedName>
</protein>
<dbReference type="SUPFAM" id="SSF51197">
    <property type="entry name" value="Clavaminate synthase-like"/>
    <property type="match status" value="1"/>
</dbReference>
<dbReference type="OrthoDB" id="10059103at2759"/>
<dbReference type="Proteomes" id="UP000494165">
    <property type="component" value="Unassembled WGS sequence"/>
</dbReference>
<keyword evidence="2" id="KW-0472">Membrane</keyword>
<comment type="caution">
    <text evidence="3">The sequence shown here is derived from an EMBL/GenBank/DDBJ whole genome shotgun (WGS) entry which is preliminary data.</text>
</comment>
<dbReference type="EMBL" id="CADEPI010000024">
    <property type="protein sequence ID" value="CAB3366359.1"/>
    <property type="molecule type" value="Genomic_DNA"/>
</dbReference>
<feature type="transmembrane region" description="Helical" evidence="2">
    <location>
        <begin position="45"/>
        <end position="63"/>
    </location>
</feature>
<dbReference type="Gene3D" id="2.60.120.650">
    <property type="entry name" value="Cupin"/>
    <property type="match status" value="1"/>
</dbReference>
<name>A0A8S1CDW9_9INSE</name>
<organism evidence="3 4">
    <name type="scientific">Cloeon dipterum</name>
    <dbReference type="NCBI Taxonomy" id="197152"/>
    <lineage>
        <taxon>Eukaryota</taxon>
        <taxon>Metazoa</taxon>
        <taxon>Ecdysozoa</taxon>
        <taxon>Arthropoda</taxon>
        <taxon>Hexapoda</taxon>
        <taxon>Insecta</taxon>
        <taxon>Pterygota</taxon>
        <taxon>Palaeoptera</taxon>
        <taxon>Ephemeroptera</taxon>
        <taxon>Pisciforma</taxon>
        <taxon>Baetidae</taxon>
        <taxon>Cloeon</taxon>
    </lineage>
</organism>
<evidence type="ECO:0000256" key="2">
    <source>
        <dbReference type="SAM" id="Phobius"/>
    </source>
</evidence>
<reference evidence="3 4" key="1">
    <citation type="submission" date="2020-04" db="EMBL/GenBank/DDBJ databases">
        <authorList>
            <person name="Alioto T."/>
            <person name="Alioto T."/>
            <person name="Gomez Garrido J."/>
        </authorList>
    </citation>
    <scope>NUCLEOTIDE SEQUENCE [LARGE SCALE GENOMIC DNA]</scope>
</reference>
<sequence>MEERKKVIAEAEAELDQILQHTSDLSEADLALACAPLLAAHRQYVLRRAVLLLVAVAVATLIATNSATAKLHLHAVARVALVKLLPWWDWRPLHRQRCLLPNPHFSPPPASSKDECLSCEAIDRVDRVADTSYQQLLDRFLQRDAPVIVTDAMDSWPAMRSDKLWFDNFTQVYTEEKKLKGKKPRPCALSSNIRADSTILLKRLNNPRLDHWFAHWLNCDASAMKAMRQFYQRPYFLASSVAPAHFNWIVLSSNYWAKSYKKLRLEAGLIMVHQLRGSTHFRLVPVPLCEEMCTEITETVREGEILVFLSFLWDLHYSSGRGAENMAIITETIWDTFTVY</sequence>
<feature type="coiled-coil region" evidence="1">
    <location>
        <begin position="1"/>
        <end position="28"/>
    </location>
</feature>
<evidence type="ECO:0000313" key="3">
    <source>
        <dbReference type="EMBL" id="CAB3366359.1"/>
    </source>
</evidence>
<accession>A0A8S1CDW9</accession>
<evidence type="ECO:0000256" key="1">
    <source>
        <dbReference type="SAM" id="Coils"/>
    </source>
</evidence>
<keyword evidence="1" id="KW-0175">Coiled coil</keyword>
<keyword evidence="2" id="KW-1133">Transmembrane helix</keyword>
<evidence type="ECO:0008006" key="5">
    <source>
        <dbReference type="Google" id="ProtNLM"/>
    </source>
</evidence>
<gene>
    <name evidence="3" type="ORF">CLODIP_2_CD01509</name>
</gene>
<keyword evidence="4" id="KW-1185">Reference proteome</keyword>
<dbReference type="AlphaFoldDB" id="A0A8S1CDW9"/>
<evidence type="ECO:0000313" key="4">
    <source>
        <dbReference type="Proteomes" id="UP000494165"/>
    </source>
</evidence>
<proteinExistence type="predicted"/>